<dbReference type="AlphaFoldDB" id="A0A0C9TXL5"/>
<dbReference type="InterPro" id="IPR027417">
    <property type="entry name" value="P-loop_NTPase"/>
</dbReference>
<accession>A0A0C9TXL5</accession>
<proteinExistence type="predicted"/>
<evidence type="ECO:0000313" key="2">
    <source>
        <dbReference type="Proteomes" id="UP000053647"/>
    </source>
</evidence>
<evidence type="ECO:0008006" key="3">
    <source>
        <dbReference type="Google" id="ProtNLM"/>
    </source>
</evidence>
<name>A0A0C9TXL5_PAXIN</name>
<organism evidence="1 2">
    <name type="scientific">Paxillus involutus ATCC 200175</name>
    <dbReference type="NCBI Taxonomy" id="664439"/>
    <lineage>
        <taxon>Eukaryota</taxon>
        <taxon>Fungi</taxon>
        <taxon>Dikarya</taxon>
        <taxon>Basidiomycota</taxon>
        <taxon>Agaricomycotina</taxon>
        <taxon>Agaricomycetes</taxon>
        <taxon>Agaricomycetidae</taxon>
        <taxon>Boletales</taxon>
        <taxon>Paxilineae</taxon>
        <taxon>Paxillaceae</taxon>
        <taxon>Paxillus</taxon>
    </lineage>
</organism>
<protein>
    <recommendedName>
        <fullName evidence="3">DEAD/DEAH box helicase domain-containing protein</fullName>
    </recommendedName>
</protein>
<dbReference type="Proteomes" id="UP000053647">
    <property type="component" value="Unassembled WGS sequence"/>
</dbReference>
<gene>
    <name evidence="1" type="ORF">PAXINDRAFT_155865</name>
</gene>
<sequence>MTTPWFRSLGRLPEDFANTLSTSKKRHIKSLFVHTDYLMKITEATFTRPSRVILDVLPGKNVVVLAGTGYGKNIVILLPLLVQRSQVAITINFSSSGCRITHVLSITCKTCGRQVHGFMTNDIPPLAINLSPTF</sequence>
<reference evidence="1 2" key="1">
    <citation type="submission" date="2014-06" db="EMBL/GenBank/DDBJ databases">
        <authorList>
            <consortium name="DOE Joint Genome Institute"/>
            <person name="Kuo A."/>
            <person name="Kohler A."/>
            <person name="Nagy L.G."/>
            <person name="Floudas D."/>
            <person name="Copeland A."/>
            <person name="Barry K.W."/>
            <person name="Cichocki N."/>
            <person name="Veneault-Fourrey C."/>
            <person name="LaButti K."/>
            <person name="Lindquist E.A."/>
            <person name="Lipzen A."/>
            <person name="Lundell T."/>
            <person name="Morin E."/>
            <person name="Murat C."/>
            <person name="Sun H."/>
            <person name="Tunlid A."/>
            <person name="Henrissat B."/>
            <person name="Grigoriev I.V."/>
            <person name="Hibbett D.S."/>
            <person name="Martin F."/>
            <person name="Nordberg H.P."/>
            <person name="Cantor M.N."/>
            <person name="Hua S.X."/>
        </authorList>
    </citation>
    <scope>NUCLEOTIDE SEQUENCE [LARGE SCALE GENOMIC DNA]</scope>
    <source>
        <strain evidence="1 2">ATCC 200175</strain>
    </source>
</reference>
<reference evidence="2" key="2">
    <citation type="submission" date="2015-01" db="EMBL/GenBank/DDBJ databases">
        <title>Evolutionary Origins and Diversification of the Mycorrhizal Mutualists.</title>
        <authorList>
            <consortium name="DOE Joint Genome Institute"/>
            <consortium name="Mycorrhizal Genomics Consortium"/>
            <person name="Kohler A."/>
            <person name="Kuo A."/>
            <person name="Nagy L.G."/>
            <person name="Floudas D."/>
            <person name="Copeland A."/>
            <person name="Barry K.W."/>
            <person name="Cichocki N."/>
            <person name="Veneault-Fourrey C."/>
            <person name="LaButti K."/>
            <person name="Lindquist E.A."/>
            <person name="Lipzen A."/>
            <person name="Lundell T."/>
            <person name="Morin E."/>
            <person name="Murat C."/>
            <person name="Riley R."/>
            <person name="Ohm R."/>
            <person name="Sun H."/>
            <person name="Tunlid A."/>
            <person name="Henrissat B."/>
            <person name="Grigoriev I.V."/>
            <person name="Hibbett D.S."/>
            <person name="Martin F."/>
        </authorList>
    </citation>
    <scope>NUCLEOTIDE SEQUENCE [LARGE SCALE GENOMIC DNA]</scope>
    <source>
        <strain evidence="2">ATCC 200175</strain>
    </source>
</reference>
<dbReference type="Gene3D" id="3.40.50.300">
    <property type="entry name" value="P-loop containing nucleotide triphosphate hydrolases"/>
    <property type="match status" value="1"/>
</dbReference>
<evidence type="ECO:0000313" key="1">
    <source>
        <dbReference type="EMBL" id="KIJ15013.1"/>
    </source>
</evidence>
<dbReference type="HOGENOM" id="CLU_1896872_0_0_1"/>
<dbReference type="EMBL" id="KN819339">
    <property type="protein sequence ID" value="KIJ15013.1"/>
    <property type="molecule type" value="Genomic_DNA"/>
</dbReference>
<keyword evidence="2" id="KW-1185">Reference proteome</keyword>
<dbReference type="SUPFAM" id="SSF52540">
    <property type="entry name" value="P-loop containing nucleoside triphosphate hydrolases"/>
    <property type="match status" value="1"/>
</dbReference>